<keyword evidence="1 2" id="KW-0597">Phosphoprotein</keyword>
<feature type="domain" description="Response regulatory" evidence="3">
    <location>
        <begin position="50"/>
        <end position="162"/>
    </location>
</feature>
<comment type="caution">
    <text evidence="4">The sequence shown here is derived from an EMBL/GenBank/DDBJ whole genome shotgun (WGS) entry which is preliminary data.</text>
</comment>
<gene>
    <name evidence="4" type="ORF">GCM10010970_00810</name>
</gene>
<name>A0ABQ2P3V8_9NEIS</name>
<dbReference type="Gene3D" id="3.40.50.2300">
    <property type="match status" value="1"/>
</dbReference>
<evidence type="ECO:0000256" key="2">
    <source>
        <dbReference type="PROSITE-ProRule" id="PRU00169"/>
    </source>
</evidence>
<proteinExistence type="predicted"/>
<dbReference type="Pfam" id="PF00072">
    <property type="entry name" value="Response_reg"/>
    <property type="match status" value="1"/>
</dbReference>
<sequence>MLRRGLSHTDISKRLQRMTHTRLHYGKAGYPPFFQVAATCETLMNADRLSILYVEDNEMLRATIVEYLVEELSLPVTPVASAEAALAALAQAHYDVLLTDVSLPGRSGIELGRDALARYPDIHLIISTGHDVSGFVQNMPNTQCLPKPFDLDHIDAVLASVRQSIAERA</sequence>
<dbReference type="PANTHER" id="PTHR44591">
    <property type="entry name" value="STRESS RESPONSE REGULATOR PROTEIN 1"/>
    <property type="match status" value="1"/>
</dbReference>
<reference evidence="5" key="1">
    <citation type="journal article" date="2019" name="Int. J. Syst. Evol. Microbiol.">
        <title>The Global Catalogue of Microorganisms (GCM) 10K type strain sequencing project: providing services to taxonomists for standard genome sequencing and annotation.</title>
        <authorList>
            <consortium name="The Broad Institute Genomics Platform"/>
            <consortium name="The Broad Institute Genome Sequencing Center for Infectious Disease"/>
            <person name="Wu L."/>
            <person name="Ma J."/>
        </authorList>
    </citation>
    <scope>NUCLEOTIDE SEQUENCE [LARGE SCALE GENOMIC DNA]</scope>
    <source>
        <strain evidence="5">CGMCC 1.8859</strain>
    </source>
</reference>
<protein>
    <recommendedName>
        <fullName evidence="3">Response regulatory domain-containing protein</fullName>
    </recommendedName>
</protein>
<dbReference type="InterPro" id="IPR011006">
    <property type="entry name" value="CheY-like_superfamily"/>
</dbReference>
<feature type="modified residue" description="4-aspartylphosphate" evidence="2">
    <location>
        <position position="100"/>
    </location>
</feature>
<dbReference type="Proteomes" id="UP000637267">
    <property type="component" value="Unassembled WGS sequence"/>
</dbReference>
<dbReference type="PROSITE" id="PS50110">
    <property type="entry name" value="RESPONSE_REGULATORY"/>
    <property type="match status" value="1"/>
</dbReference>
<dbReference type="SMART" id="SM00448">
    <property type="entry name" value="REC"/>
    <property type="match status" value="1"/>
</dbReference>
<dbReference type="SUPFAM" id="SSF52172">
    <property type="entry name" value="CheY-like"/>
    <property type="match status" value="1"/>
</dbReference>
<dbReference type="PANTHER" id="PTHR44591:SF3">
    <property type="entry name" value="RESPONSE REGULATORY DOMAIN-CONTAINING PROTEIN"/>
    <property type="match status" value="1"/>
</dbReference>
<dbReference type="EMBL" id="BMLX01000001">
    <property type="protein sequence ID" value="GGP17654.1"/>
    <property type="molecule type" value="Genomic_DNA"/>
</dbReference>
<dbReference type="InterPro" id="IPR050595">
    <property type="entry name" value="Bact_response_regulator"/>
</dbReference>
<evidence type="ECO:0000259" key="3">
    <source>
        <dbReference type="PROSITE" id="PS50110"/>
    </source>
</evidence>
<keyword evidence="5" id="KW-1185">Reference proteome</keyword>
<evidence type="ECO:0000313" key="5">
    <source>
        <dbReference type="Proteomes" id="UP000637267"/>
    </source>
</evidence>
<dbReference type="InterPro" id="IPR001789">
    <property type="entry name" value="Sig_transdc_resp-reg_receiver"/>
</dbReference>
<organism evidence="4 5">
    <name type="scientific">Silvimonas iriomotensis</name>
    <dbReference type="NCBI Taxonomy" id="449662"/>
    <lineage>
        <taxon>Bacteria</taxon>
        <taxon>Pseudomonadati</taxon>
        <taxon>Pseudomonadota</taxon>
        <taxon>Betaproteobacteria</taxon>
        <taxon>Neisseriales</taxon>
        <taxon>Chitinibacteraceae</taxon>
        <taxon>Silvimonas</taxon>
    </lineage>
</organism>
<evidence type="ECO:0000313" key="4">
    <source>
        <dbReference type="EMBL" id="GGP17654.1"/>
    </source>
</evidence>
<accession>A0ABQ2P3V8</accession>
<evidence type="ECO:0000256" key="1">
    <source>
        <dbReference type="ARBA" id="ARBA00022553"/>
    </source>
</evidence>